<comment type="similarity">
    <text evidence="1">Belongs to the sigma-70 factor family. ECF subfamily.</text>
</comment>
<comment type="caution">
    <text evidence="8">The sequence shown here is derived from an EMBL/GenBank/DDBJ whole genome shotgun (WGS) entry which is preliminary data.</text>
</comment>
<dbReference type="Gene3D" id="1.10.10.10">
    <property type="entry name" value="Winged helix-like DNA-binding domain superfamily/Winged helix DNA-binding domain"/>
    <property type="match status" value="1"/>
</dbReference>
<keyword evidence="4" id="KW-0238">DNA-binding</keyword>
<dbReference type="InterPro" id="IPR013324">
    <property type="entry name" value="RNA_pol_sigma_r3/r4-like"/>
</dbReference>
<dbReference type="AlphaFoldDB" id="A0A644ZET1"/>
<dbReference type="InterPro" id="IPR039425">
    <property type="entry name" value="RNA_pol_sigma-70-like"/>
</dbReference>
<reference evidence="8" key="1">
    <citation type="submission" date="2019-08" db="EMBL/GenBank/DDBJ databases">
        <authorList>
            <person name="Kucharzyk K."/>
            <person name="Murdoch R.W."/>
            <person name="Higgins S."/>
            <person name="Loffler F."/>
        </authorList>
    </citation>
    <scope>NUCLEOTIDE SEQUENCE</scope>
</reference>
<evidence type="ECO:0000259" key="7">
    <source>
        <dbReference type="Pfam" id="PF04545"/>
    </source>
</evidence>
<keyword evidence="5" id="KW-0804">Transcription</keyword>
<accession>A0A644ZET1</accession>
<dbReference type="GO" id="GO:0006352">
    <property type="term" value="P:DNA-templated transcription initiation"/>
    <property type="evidence" value="ECO:0007669"/>
    <property type="project" value="InterPro"/>
</dbReference>
<protein>
    <submittedName>
        <fullName evidence="8">RNA polymerase sigma factor SigV</fullName>
    </submittedName>
</protein>
<dbReference type="InterPro" id="IPR007627">
    <property type="entry name" value="RNA_pol_sigma70_r2"/>
</dbReference>
<dbReference type="CDD" id="cd06171">
    <property type="entry name" value="Sigma70_r4"/>
    <property type="match status" value="1"/>
</dbReference>
<name>A0A644ZET1_9ZZZZ</name>
<evidence type="ECO:0000256" key="1">
    <source>
        <dbReference type="ARBA" id="ARBA00010641"/>
    </source>
</evidence>
<evidence type="ECO:0000313" key="8">
    <source>
        <dbReference type="EMBL" id="MPM39207.1"/>
    </source>
</evidence>
<dbReference type="SUPFAM" id="SSF88946">
    <property type="entry name" value="Sigma2 domain of RNA polymerase sigma factors"/>
    <property type="match status" value="1"/>
</dbReference>
<evidence type="ECO:0000256" key="3">
    <source>
        <dbReference type="ARBA" id="ARBA00023082"/>
    </source>
</evidence>
<dbReference type="Pfam" id="PF04545">
    <property type="entry name" value="Sigma70_r4"/>
    <property type="match status" value="1"/>
</dbReference>
<dbReference type="GO" id="GO:0003677">
    <property type="term" value="F:DNA binding"/>
    <property type="evidence" value="ECO:0007669"/>
    <property type="project" value="UniProtKB-KW"/>
</dbReference>
<keyword evidence="2" id="KW-0805">Transcription regulation</keyword>
<dbReference type="InterPro" id="IPR014284">
    <property type="entry name" value="RNA_pol_sigma-70_dom"/>
</dbReference>
<proteinExistence type="inferred from homology"/>
<keyword evidence="3" id="KW-0731">Sigma factor</keyword>
<dbReference type="PANTHER" id="PTHR43133:SF51">
    <property type="entry name" value="RNA POLYMERASE SIGMA FACTOR"/>
    <property type="match status" value="1"/>
</dbReference>
<dbReference type="PANTHER" id="PTHR43133">
    <property type="entry name" value="RNA POLYMERASE ECF-TYPE SIGMA FACTO"/>
    <property type="match status" value="1"/>
</dbReference>
<dbReference type="GO" id="GO:0016987">
    <property type="term" value="F:sigma factor activity"/>
    <property type="evidence" value="ECO:0007669"/>
    <property type="project" value="UniProtKB-KW"/>
</dbReference>
<sequence length="156" mass="18170">MDQQEFIRRTEAQKARLYRAAFAYLGGEAAALEAMDEAVYQALRHLRHLRQPEYFETWLTRILINECGRELRRLKRLRPAEYLPEAGEDFNYDALPLRDAVARLPQELRQIIVLRYFGDLTLAETARTLGIPQGTVVTRQRRALALLRLELEEGNT</sequence>
<dbReference type="InterPro" id="IPR013325">
    <property type="entry name" value="RNA_pol_sigma_r2"/>
</dbReference>
<dbReference type="Pfam" id="PF04542">
    <property type="entry name" value="Sigma70_r2"/>
    <property type="match status" value="1"/>
</dbReference>
<evidence type="ECO:0000259" key="6">
    <source>
        <dbReference type="Pfam" id="PF04542"/>
    </source>
</evidence>
<gene>
    <name evidence="8" type="primary">sigV_11</name>
    <name evidence="8" type="ORF">SDC9_85840</name>
</gene>
<dbReference type="SUPFAM" id="SSF88659">
    <property type="entry name" value="Sigma3 and sigma4 domains of RNA polymerase sigma factors"/>
    <property type="match status" value="1"/>
</dbReference>
<dbReference type="EMBL" id="VSSQ01008561">
    <property type="protein sequence ID" value="MPM39207.1"/>
    <property type="molecule type" value="Genomic_DNA"/>
</dbReference>
<feature type="domain" description="RNA polymerase sigma-70 region 4" evidence="7">
    <location>
        <begin position="101"/>
        <end position="148"/>
    </location>
</feature>
<evidence type="ECO:0000256" key="4">
    <source>
        <dbReference type="ARBA" id="ARBA00023125"/>
    </source>
</evidence>
<evidence type="ECO:0000256" key="5">
    <source>
        <dbReference type="ARBA" id="ARBA00023163"/>
    </source>
</evidence>
<evidence type="ECO:0000256" key="2">
    <source>
        <dbReference type="ARBA" id="ARBA00023015"/>
    </source>
</evidence>
<dbReference type="InterPro" id="IPR036388">
    <property type="entry name" value="WH-like_DNA-bd_sf"/>
</dbReference>
<dbReference type="NCBIfam" id="TIGR02937">
    <property type="entry name" value="sigma70-ECF"/>
    <property type="match status" value="1"/>
</dbReference>
<organism evidence="8">
    <name type="scientific">bioreactor metagenome</name>
    <dbReference type="NCBI Taxonomy" id="1076179"/>
    <lineage>
        <taxon>unclassified sequences</taxon>
        <taxon>metagenomes</taxon>
        <taxon>ecological metagenomes</taxon>
    </lineage>
</organism>
<dbReference type="InterPro" id="IPR007630">
    <property type="entry name" value="RNA_pol_sigma70_r4"/>
</dbReference>
<dbReference type="Gene3D" id="1.10.1740.10">
    <property type="match status" value="1"/>
</dbReference>
<feature type="domain" description="RNA polymerase sigma-70 region 2" evidence="6">
    <location>
        <begin position="15"/>
        <end position="76"/>
    </location>
</feature>